<dbReference type="RefSeq" id="WP_115401587.1">
    <property type="nucleotide sequence ID" value="NZ_QPKV01000002.1"/>
</dbReference>
<keyword evidence="2" id="KW-0238">DNA-binding</keyword>
<dbReference type="GO" id="GO:0043565">
    <property type="term" value="F:sequence-specific DNA binding"/>
    <property type="evidence" value="ECO:0007669"/>
    <property type="project" value="InterPro"/>
</dbReference>
<dbReference type="InterPro" id="IPR018060">
    <property type="entry name" value="HTH_AraC"/>
</dbReference>
<protein>
    <submittedName>
        <fullName evidence="5">AraC family transcriptional regulator</fullName>
    </submittedName>
</protein>
<dbReference type="SMART" id="SM00342">
    <property type="entry name" value="HTH_ARAC"/>
    <property type="match status" value="1"/>
</dbReference>
<evidence type="ECO:0000256" key="3">
    <source>
        <dbReference type="ARBA" id="ARBA00023163"/>
    </source>
</evidence>
<evidence type="ECO:0000313" key="6">
    <source>
        <dbReference type="Proteomes" id="UP000253961"/>
    </source>
</evidence>
<dbReference type="PRINTS" id="PR00032">
    <property type="entry name" value="HTHARAC"/>
</dbReference>
<evidence type="ECO:0000313" key="5">
    <source>
        <dbReference type="EMBL" id="RDC58177.1"/>
    </source>
</evidence>
<reference evidence="5 6" key="1">
    <citation type="submission" date="2018-07" db="EMBL/GenBank/DDBJ databases">
        <title>Pedobacter sp. nov., isolated from soil.</title>
        <authorList>
            <person name="Zhou L.Y."/>
            <person name="Du Z.J."/>
        </authorList>
    </citation>
    <scope>NUCLEOTIDE SEQUENCE [LARGE SCALE GENOMIC DNA]</scope>
    <source>
        <strain evidence="5 6">JDX94</strain>
    </source>
</reference>
<dbReference type="PANTHER" id="PTHR43280">
    <property type="entry name" value="ARAC-FAMILY TRANSCRIPTIONAL REGULATOR"/>
    <property type="match status" value="1"/>
</dbReference>
<keyword evidence="6" id="KW-1185">Reference proteome</keyword>
<accession>A0A369Q4H1</accession>
<dbReference type="Pfam" id="PF12833">
    <property type="entry name" value="HTH_18"/>
    <property type="match status" value="1"/>
</dbReference>
<dbReference type="SUPFAM" id="SSF46689">
    <property type="entry name" value="Homeodomain-like"/>
    <property type="match status" value="1"/>
</dbReference>
<dbReference type="PROSITE" id="PS01124">
    <property type="entry name" value="HTH_ARAC_FAMILY_2"/>
    <property type="match status" value="1"/>
</dbReference>
<comment type="caution">
    <text evidence="5">The sequence shown here is derived from an EMBL/GenBank/DDBJ whole genome shotgun (WGS) entry which is preliminary data.</text>
</comment>
<dbReference type="Proteomes" id="UP000253961">
    <property type="component" value="Unassembled WGS sequence"/>
</dbReference>
<evidence type="ECO:0000256" key="2">
    <source>
        <dbReference type="ARBA" id="ARBA00023125"/>
    </source>
</evidence>
<name>A0A369Q4H1_9SPHI</name>
<dbReference type="Gene3D" id="1.10.10.60">
    <property type="entry name" value="Homeodomain-like"/>
    <property type="match status" value="1"/>
</dbReference>
<organism evidence="5 6">
    <name type="scientific">Pedobacter chinensis</name>
    <dbReference type="NCBI Taxonomy" id="2282421"/>
    <lineage>
        <taxon>Bacteria</taxon>
        <taxon>Pseudomonadati</taxon>
        <taxon>Bacteroidota</taxon>
        <taxon>Sphingobacteriia</taxon>
        <taxon>Sphingobacteriales</taxon>
        <taxon>Sphingobacteriaceae</taxon>
        <taxon>Pedobacter</taxon>
    </lineage>
</organism>
<dbReference type="InterPro" id="IPR009057">
    <property type="entry name" value="Homeodomain-like_sf"/>
</dbReference>
<dbReference type="GO" id="GO:0003700">
    <property type="term" value="F:DNA-binding transcription factor activity"/>
    <property type="evidence" value="ECO:0007669"/>
    <property type="project" value="InterPro"/>
</dbReference>
<evidence type="ECO:0000259" key="4">
    <source>
        <dbReference type="PROSITE" id="PS01124"/>
    </source>
</evidence>
<dbReference type="InterPro" id="IPR020449">
    <property type="entry name" value="Tscrpt_reg_AraC-type_HTH"/>
</dbReference>
<dbReference type="OrthoDB" id="9816214at2"/>
<dbReference type="AlphaFoldDB" id="A0A369Q4H1"/>
<gene>
    <name evidence="5" type="ORF">DU508_04330</name>
</gene>
<keyword evidence="3" id="KW-0804">Transcription</keyword>
<dbReference type="PANTHER" id="PTHR43280:SF32">
    <property type="entry name" value="TRANSCRIPTIONAL REGULATORY PROTEIN"/>
    <property type="match status" value="1"/>
</dbReference>
<feature type="domain" description="HTH araC/xylS-type" evidence="4">
    <location>
        <begin position="195"/>
        <end position="300"/>
    </location>
</feature>
<sequence length="301" mass="35140">MQQSFIDINTIHDIHTLYGCEPPKHPLVSFIQLAQISRDNFPEKETAFRLGFYSVYLKQLKGSMGYGRSNYDFDQGTLVFTAPGQVVTTKRYISFDDGWALYFHPDLLYRSGLGKKIHGYSFFHYDASEALHVSEDEKKTLRNCADNVRAEYSQNIDKYSQELIVNNLELLLNYCTRFYDRQFLTRSKPSHDLVQNFESLLLEYFSKDSLIDEGIPDVKYFASRLNLSPDYLSDLLNRYTDKTTIEHIHLQLIDRAKSLLWSTEKNISEIAFELGFEHPSHFTKIFKNKTGQSPSDYRHMN</sequence>
<proteinExistence type="predicted"/>
<dbReference type="EMBL" id="QPKV01000002">
    <property type="protein sequence ID" value="RDC58177.1"/>
    <property type="molecule type" value="Genomic_DNA"/>
</dbReference>
<keyword evidence="1" id="KW-0805">Transcription regulation</keyword>
<evidence type="ECO:0000256" key="1">
    <source>
        <dbReference type="ARBA" id="ARBA00023015"/>
    </source>
</evidence>